<feature type="site" description="Transition state stabilizer" evidence="3">
    <location>
        <position position="22"/>
    </location>
</feature>
<dbReference type="PANTHER" id="PTHR32125">
    <property type="entry name" value="2-C-METHYL-D-ERYTHRITOL 4-PHOSPHATE CYTIDYLYLTRANSFERASE, CHLOROPLASTIC"/>
    <property type="match status" value="1"/>
</dbReference>
<dbReference type="FunFam" id="3.90.550.10:FF:000003">
    <property type="entry name" value="2-C-methyl-D-erythritol 4-phosphate cytidylyltransferase"/>
    <property type="match status" value="1"/>
</dbReference>
<dbReference type="GO" id="GO:0050518">
    <property type="term" value="F:2-C-methyl-D-erythritol 4-phosphate cytidylyltransferase activity"/>
    <property type="evidence" value="ECO:0007669"/>
    <property type="project" value="UniProtKB-UniRule"/>
</dbReference>
<accession>A0A437PX74</accession>
<dbReference type="InterPro" id="IPR029044">
    <property type="entry name" value="Nucleotide-diphossugar_trans"/>
</dbReference>
<dbReference type="RefSeq" id="WP_127802403.1">
    <property type="nucleotide sequence ID" value="NZ_SACY01000001.1"/>
</dbReference>
<keyword evidence="5" id="KW-1185">Reference proteome</keyword>
<dbReference type="InterPro" id="IPR034683">
    <property type="entry name" value="IspD/TarI"/>
</dbReference>
<sequence length="225" mass="25352">MKKYVIIVAGGSGSRMGTDVPKQFLMLQNKPILLHTIEKFVQTVPEISIVLVLPKSQISYWINLCSEQIHIPAHEIVTGGETRFHSSYNGILSIQEDEALVAIHDGVRPFPSEKSILNAFQQAEEKGNAVFAVDSKDSIRKWNANKQNFEAVKREEIKIIQTPQIFKLSSLQEAFNKGYKPFYTDDASVVENNGEEIHLIEGNYENIKITTPEDLLLAEVILKNN</sequence>
<dbReference type="InterPro" id="IPR001228">
    <property type="entry name" value="IspD"/>
</dbReference>
<dbReference type="HAMAP" id="MF_00108">
    <property type="entry name" value="IspD"/>
    <property type="match status" value="1"/>
</dbReference>
<name>A0A437PX74_9BACT</name>
<comment type="pathway">
    <text evidence="3">Isoprenoid biosynthesis; isopentenyl diphosphate biosynthesis via DXP pathway; isopentenyl diphosphate from 1-deoxy-D-xylulose 5-phosphate: step 2/6.</text>
</comment>
<dbReference type="PANTHER" id="PTHR32125:SF4">
    <property type="entry name" value="2-C-METHYL-D-ERYTHRITOL 4-PHOSPHATE CYTIDYLYLTRANSFERASE, CHLOROPLASTIC"/>
    <property type="match status" value="1"/>
</dbReference>
<comment type="caution">
    <text evidence="4">The sequence shown here is derived from an EMBL/GenBank/DDBJ whole genome shotgun (WGS) entry which is preliminary data.</text>
</comment>
<evidence type="ECO:0000313" key="5">
    <source>
        <dbReference type="Proteomes" id="UP000282832"/>
    </source>
</evidence>
<dbReference type="SUPFAM" id="SSF53448">
    <property type="entry name" value="Nucleotide-diphospho-sugar transferases"/>
    <property type="match status" value="1"/>
</dbReference>
<dbReference type="OrthoDB" id="9806837at2"/>
<feature type="site" description="Positions MEP for the nucleophilic attack" evidence="3">
    <location>
        <position position="154"/>
    </location>
</feature>
<dbReference type="InterPro" id="IPR050088">
    <property type="entry name" value="IspD/TarI_cytidylyltransf_bact"/>
</dbReference>
<evidence type="ECO:0000256" key="1">
    <source>
        <dbReference type="ARBA" id="ARBA00022679"/>
    </source>
</evidence>
<dbReference type="NCBIfam" id="NF001186">
    <property type="entry name" value="PRK00155.2-3"/>
    <property type="match status" value="1"/>
</dbReference>
<evidence type="ECO:0000313" key="4">
    <source>
        <dbReference type="EMBL" id="RVU26852.1"/>
    </source>
</evidence>
<keyword evidence="3" id="KW-0414">Isoprene biosynthesis</keyword>
<dbReference type="NCBIfam" id="TIGR00453">
    <property type="entry name" value="ispD"/>
    <property type="match status" value="1"/>
</dbReference>
<comment type="catalytic activity">
    <reaction evidence="3">
        <text>2-C-methyl-D-erythritol 4-phosphate + CTP + H(+) = 4-CDP-2-C-methyl-D-erythritol + diphosphate</text>
        <dbReference type="Rhea" id="RHEA:13429"/>
        <dbReference type="ChEBI" id="CHEBI:15378"/>
        <dbReference type="ChEBI" id="CHEBI:33019"/>
        <dbReference type="ChEBI" id="CHEBI:37563"/>
        <dbReference type="ChEBI" id="CHEBI:57823"/>
        <dbReference type="ChEBI" id="CHEBI:58262"/>
        <dbReference type="EC" id="2.7.7.60"/>
    </reaction>
</comment>
<dbReference type="Pfam" id="PF01128">
    <property type="entry name" value="IspD"/>
    <property type="match status" value="1"/>
</dbReference>
<dbReference type="UniPathway" id="UPA00056">
    <property type="reaction ID" value="UER00093"/>
</dbReference>
<dbReference type="CDD" id="cd02516">
    <property type="entry name" value="CDP-ME_synthetase"/>
    <property type="match status" value="1"/>
</dbReference>
<keyword evidence="1 3" id="KW-0808">Transferase</keyword>
<reference evidence="4 5" key="1">
    <citation type="submission" date="2019-01" db="EMBL/GenBank/DDBJ databases">
        <authorList>
            <person name="Chen W.-M."/>
        </authorList>
    </citation>
    <scope>NUCLEOTIDE SEQUENCE [LARGE SCALE GENOMIC DNA]</scope>
    <source>
        <strain evidence="4 5">FSY-15</strain>
    </source>
</reference>
<feature type="site" description="Positions MEP for the nucleophilic attack" evidence="3">
    <location>
        <position position="208"/>
    </location>
</feature>
<gene>
    <name evidence="3" type="primary">ispD</name>
    <name evidence="4" type="ORF">EOJ36_02320</name>
</gene>
<protein>
    <recommendedName>
        <fullName evidence="3">2-C-methyl-D-erythritol 4-phosphate cytidylyltransferase</fullName>
        <ecNumber evidence="3">2.7.7.60</ecNumber>
    </recommendedName>
    <alternativeName>
        <fullName evidence="3">4-diphosphocytidyl-2C-methyl-D-erythritol synthase</fullName>
    </alternativeName>
    <alternativeName>
        <fullName evidence="3">MEP cytidylyltransferase</fullName>
        <shortName evidence="3">MCT</shortName>
    </alternativeName>
</protein>
<evidence type="ECO:0000256" key="3">
    <source>
        <dbReference type="HAMAP-Rule" id="MF_00108"/>
    </source>
</evidence>
<dbReference type="EC" id="2.7.7.60" evidence="3"/>
<feature type="site" description="Transition state stabilizer" evidence="3">
    <location>
        <position position="15"/>
    </location>
</feature>
<comment type="similarity">
    <text evidence="3">Belongs to the IspD/TarI cytidylyltransferase family. IspD subfamily.</text>
</comment>
<dbReference type="Proteomes" id="UP000282832">
    <property type="component" value="Unassembled WGS sequence"/>
</dbReference>
<proteinExistence type="inferred from homology"/>
<keyword evidence="2 3" id="KW-0548">Nucleotidyltransferase</keyword>
<comment type="function">
    <text evidence="3">Catalyzes the formation of 4-diphosphocytidyl-2-C-methyl-D-erythritol from CTP and 2-C-methyl-D-erythritol 4-phosphate (MEP).</text>
</comment>
<organism evidence="4 5">
    <name type="scientific">Sandaracinomonas limnophila</name>
    <dbReference type="NCBI Taxonomy" id="1862386"/>
    <lineage>
        <taxon>Bacteria</taxon>
        <taxon>Pseudomonadati</taxon>
        <taxon>Bacteroidota</taxon>
        <taxon>Cytophagia</taxon>
        <taxon>Cytophagales</taxon>
        <taxon>Flectobacillaceae</taxon>
        <taxon>Sandaracinomonas</taxon>
    </lineage>
</organism>
<evidence type="ECO:0000256" key="2">
    <source>
        <dbReference type="ARBA" id="ARBA00022695"/>
    </source>
</evidence>
<dbReference type="Gene3D" id="3.90.550.10">
    <property type="entry name" value="Spore Coat Polysaccharide Biosynthesis Protein SpsA, Chain A"/>
    <property type="match status" value="1"/>
</dbReference>
<dbReference type="EMBL" id="SACY01000001">
    <property type="protein sequence ID" value="RVU26852.1"/>
    <property type="molecule type" value="Genomic_DNA"/>
</dbReference>
<dbReference type="GO" id="GO:0019288">
    <property type="term" value="P:isopentenyl diphosphate biosynthetic process, methylerythritol 4-phosphate pathway"/>
    <property type="evidence" value="ECO:0007669"/>
    <property type="project" value="UniProtKB-UniRule"/>
</dbReference>
<dbReference type="AlphaFoldDB" id="A0A437PX74"/>